<dbReference type="InterPro" id="IPR001005">
    <property type="entry name" value="SANT/Myb"/>
</dbReference>
<evidence type="ECO:0000256" key="2">
    <source>
        <dbReference type="ARBA" id="ARBA00023242"/>
    </source>
</evidence>
<dbReference type="GO" id="GO:0006357">
    <property type="term" value="P:regulation of transcription by RNA polymerase II"/>
    <property type="evidence" value="ECO:0007669"/>
    <property type="project" value="TreeGrafter"/>
</dbReference>
<sequence length="1102" mass="122332">MAPTRKYKSVNKQYSSKCEVSPDKDAGNSRKSNPKKKLFDKLGPPWSKAEIERFYKAYREYGKDWKKVAAAVRNRSTEMVEAFYIMNRAYLSLPDGVASVIGLIAMMTDHYSVLGGSDAEIVSNEPSKIPRKTQKRKRVKAHFGSSKEDVFLPQSIASTQGCLSLLKRIGFNGINPHAVGRRTPRVPVSYSYRRDDMENYNPPKKRVKKSEANDNDDEHVAAVTLTGALQRGSCPQFSQRPYKKAECRRSTPVQSYDRMLLQSETTKAKLPSSSSKHRIESRHGGKEPVIGTYIKDTGPTEDMEGAGTVEVREKGKKVYQKKVKAGEFINNLSDDGGEACSGIEEGIIDRAVKGKVEMEISRGKSKLSPWGQRKKSKKIVSGDESASLDALLALANLSTSISPASIIESEVSAKFKEDRIARETDEKPSASEAASTSHRRNETKHIGPKEKVLNLITEAEDGTSRKSKVGRYSAKDDNVVSEPKQQAESTNNSKKRKSKSFSTSQLQISNPEARMDSPFIQSFDNEDMAEEMNKSLTKGSSAQSSVQSQQRKSFRVPEDSLTKNDPKFAETDSLVSTLQVPAESELVSLPNKHQSRRKMNLKRALLSTDINSLNYTLANQPNKDSLSQDGLKERLSFCLSSNLARRWCSFEWFYSAIDYAWFVKKEFVEYLNHVGLGHIPRLTRVEWGHYAQLRIGTTEGLPTDLPQPLSIGQRVIAIHPETREVNDGKVLDLEHDSFKVQFDRPELGVELVKDIDCMPLNPLENLPETLGSQNLAFDKFPATPNVSQVNGHSDFRGSGVYAPSGHLENATISVDMLANPIKVDASRNILNAKTSVPSVVAAHQTANGLPLTMAHIQGREADIQVMSELNRALDKKEAILMELRNTNDDILDNKSGGNCLKGSEPFKKHIATVSSALHNLRQHNAYPANPVSPQQKPPTKSNFLGSLTSSIDSSLVSLESDSVAGEIVEGSRLKAGSMVDAAIKAMSSTKEDEDAFMRIVEVLDSIDKLQFTPDIRMPVIKSAEPENGSISYQKHLVSRIPQNNEQVPSELITSCVATLLMIRTCTERQFPPADVAQIMDLAARSLHPWCSENLWIYREIQR</sequence>
<feature type="region of interest" description="Disordered" evidence="4">
    <location>
        <begin position="1"/>
        <end position="42"/>
    </location>
</feature>
<dbReference type="SMART" id="SM01135">
    <property type="entry name" value="DIRP"/>
    <property type="match status" value="1"/>
</dbReference>
<dbReference type="SUPFAM" id="SSF46689">
    <property type="entry name" value="Homeodomain-like"/>
    <property type="match status" value="1"/>
</dbReference>
<dbReference type="Gene3D" id="1.20.58.1880">
    <property type="match status" value="1"/>
</dbReference>
<feature type="compositionally biased region" description="Low complexity" evidence="4">
    <location>
        <begin position="540"/>
        <end position="551"/>
    </location>
</feature>
<dbReference type="PANTHER" id="PTHR21689">
    <property type="entry name" value="LIN-9"/>
    <property type="match status" value="1"/>
</dbReference>
<dbReference type="SMART" id="SM00717">
    <property type="entry name" value="SANT"/>
    <property type="match status" value="1"/>
</dbReference>
<evidence type="ECO:0000313" key="7">
    <source>
        <dbReference type="Proteomes" id="UP000593568"/>
    </source>
</evidence>
<dbReference type="GO" id="GO:0005654">
    <property type="term" value="C:nucleoplasm"/>
    <property type="evidence" value="ECO:0007669"/>
    <property type="project" value="TreeGrafter"/>
</dbReference>
<feature type="compositionally biased region" description="Basic and acidic residues" evidence="4">
    <location>
        <begin position="555"/>
        <end position="566"/>
    </location>
</feature>
<evidence type="ECO:0000256" key="3">
    <source>
        <dbReference type="SAM" id="Coils"/>
    </source>
</evidence>
<accession>A0A7J9FE75</accession>
<dbReference type="GO" id="GO:0006351">
    <property type="term" value="P:DNA-templated transcription"/>
    <property type="evidence" value="ECO:0007669"/>
    <property type="project" value="InterPro"/>
</dbReference>
<dbReference type="Pfam" id="PF00249">
    <property type="entry name" value="Myb_DNA-binding"/>
    <property type="match status" value="1"/>
</dbReference>
<dbReference type="GO" id="GO:0051726">
    <property type="term" value="P:regulation of cell cycle"/>
    <property type="evidence" value="ECO:0007669"/>
    <property type="project" value="TreeGrafter"/>
</dbReference>
<evidence type="ECO:0000256" key="4">
    <source>
        <dbReference type="SAM" id="MobiDB-lite"/>
    </source>
</evidence>
<feature type="compositionally biased region" description="Basic and acidic residues" evidence="4">
    <location>
        <begin position="277"/>
        <end position="286"/>
    </location>
</feature>
<feature type="region of interest" description="Disordered" evidence="4">
    <location>
        <begin position="194"/>
        <end position="215"/>
    </location>
</feature>
<dbReference type="GO" id="GO:0017053">
    <property type="term" value="C:transcription repressor complex"/>
    <property type="evidence" value="ECO:0007669"/>
    <property type="project" value="InterPro"/>
</dbReference>
<dbReference type="Pfam" id="PF06584">
    <property type="entry name" value="DIRP"/>
    <property type="match status" value="1"/>
</dbReference>
<evidence type="ECO:0000313" key="6">
    <source>
        <dbReference type="EMBL" id="MBA0783274.1"/>
    </source>
</evidence>
<keyword evidence="7" id="KW-1185">Reference proteome</keyword>
<reference evidence="6 7" key="1">
    <citation type="journal article" date="2019" name="Genome Biol. Evol.">
        <title>Insights into the evolution of the New World diploid cottons (Gossypium, subgenus Houzingenia) based on genome sequencing.</title>
        <authorList>
            <person name="Grover C.E."/>
            <person name="Arick M.A. 2nd"/>
            <person name="Thrash A."/>
            <person name="Conover J.L."/>
            <person name="Sanders W.S."/>
            <person name="Peterson D.G."/>
            <person name="Frelichowski J.E."/>
            <person name="Scheffler J.A."/>
            <person name="Scheffler B.E."/>
            <person name="Wendel J.F."/>
        </authorList>
    </citation>
    <scope>NUCLEOTIDE SEQUENCE [LARGE SCALE GENOMIC DNA]</scope>
    <source>
        <strain evidence="6">8</strain>
        <tissue evidence="6">Leaf</tissue>
    </source>
</reference>
<feature type="region of interest" description="Disordered" evidence="4">
    <location>
        <begin position="418"/>
        <end position="518"/>
    </location>
</feature>
<dbReference type="CDD" id="cd00167">
    <property type="entry name" value="SANT"/>
    <property type="match status" value="1"/>
</dbReference>
<feature type="non-terminal residue" evidence="6">
    <location>
        <position position="1102"/>
    </location>
</feature>
<gene>
    <name evidence="6" type="ORF">Gotri_001015</name>
</gene>
<dbReference type="GO" id="GO:0003677">
    <property type="term" value="F:DNA binding"/>
    <property type="evidence" value="ECO:0007669"/>
    <property type="project" value="TreeGrafter"/>
</dbReference>
<feature type="compositionally biased region" description="Basic and acidic residues" evidence="4">
    <location>
        <begin position="439"/>
        <end position="452"/>
    </location>
</feature>
<comment type="subcellular location">
    <subcellularLocation>
        <location evidence="1">Nucleus</location>
    </subcellularLocation>
</comment>
<feature type="region of interest" description="Disordered" evidence="4">
    <location>
        <begin position="530"/>
        <end position="566"/>
    </location>
</feature>
<name>A0A7J9FE75_9ROSI</name>
<proteinExistence type="predicted"/>
<dbReference type="InterPro" id="IPR009057">
    <property type="entry name" value="Homeodomain-like_sf"/>
</dbReference>
<dbReference type="InterPro" id="IPR033471">
    <property type="entry name" value="DIRP"/>
</dbReference>
<feature type="region of interest" description="Disordered" evidence="4">
    <location>
        <begin position="265"/>
        <end position="304"/>
    </location>
</feature>
<feature type="domain" description="SANT" evidence="5">
    <location>
        <begin position="41"/>
        <end position="94"/>
    </location>
</feature>
<dbReference type="PANTHER" id="PTHR21689:SF5">
    <property type="entry name" value="PROTEIN ALWAYS EARLY 1-RELATED"/>
    <property type="match status" value="1"/>
</dbReference>
<dbReference type="InterPro" id="IPR010561">
    <property type="entry name" value="LIN-9/ALY1"/>
</dbReference>
<dbReference type="Proteomes" id="UP000593568">
    <property type="component" value="Unassembled WGS sequence"/>
</dbReference>
<organism evidence="6 7">
    <name type="scientific">Gossypium trilobum</name>
    <dbReference type="NCBI Taxonomy" id="34281"/>
    <lineage>
        <taxon>Eukaryota</taxon>
        <taxon>Viridiplantae</taxon>
        <taxon>Streptophyta</taxon>
        <taxon>Embryophyta</taxon>
        <taxon>Tracheophyta</taxon>
        <taxon>Spermatophyta</taxon>
        <taxon>Magnoliopsida</taxon>
        <taxon>eudicotyledons</taxon>
        <taxon>Gunneridae</taxon>
        <taxon>Pentapetalae</taxon>
        <taxon>rosids</taxon>
        <taxon>malvids</taxon>
        <taxon>Malvales</taxon>
        <taxon>Malvaceae</taxon>
        <taxon>Malvoideae</taxon>
        <taxon>Gossypium</taxon>
    </lineage>
</organism>
<feature type="compositionally biased region" description="Basic and acidic residues" evidence="4">
    <location>
        <begin position="418"/>
        <end position="429"/>
    </location>
</feature>
<dbReference type="AlphaFoldDB" id="A0A7J9FE75"/>
<feature type="coiled-coil region" evidence="3">
    <location>
        <begin position="866"/>
        <end position="893"/>
    </location>
</feature>
<keyword evidence="3" id="KW-0175">Coiled coil</keyword>
<evidence type="ECO:0000256" key="1">
    <source>
        <dbReference type="ARBA" id="ARBA00004123"/>
    </source>
</evidence>
<protein>
    <recommendedName>
        <fullName evidence="5">SANT domain-containing protein</fullName>
    </recommendedName>
</protein>
<dbReference type="InterPro" id="IPR017884">
    <property type="entry name" value="SANT_dom"/>
</dbReference>
<comment type="caution">
    <text evidence="6">The sequence shown here is derived from an EMBL/GenBank/DDBJ whole genome shotgun (WGS) entry which is preliminary data.</text>
</comment>
<keyword evidence="2" id="KW-0539">Nucleus</keyword>
<dbReference type="EMBL" id="JABEZW010000013">
    <property type="protein sequence ID" value="MBA0783274.1"/>
    <property type="molecule type" value="Genomic_DNA"/>
</dbReference>
<dbReference type="PROSITE" id="PS51293">
    <property type="entry name" value="SANT"/>
    <property type="match status" value="1"/>
</dbReference>
<evidence type="ECO:0000259" key="5">
    <source>
        <dbReference type="PROSITE" id="PS51293"/>
    </source>
</evidence>